<dbReference type="OrthoDB" id="3387628at2"/>
<dbReference type="Proteomes" id="UP000255082">
    <property type="component" value="Unassembled WGS sequence"/>
</dbReference>
<dbReference type="AlphaFoldDB" id="A0A378WNE6"/>
<evidence type="ECO:0000313" key="1">
    <source>
        <dbReference type="EMBL" id="SUA41863.1"/>
    </source>
</evidence>
<evidence type="ECO:0000313" key="2">
    <source>
        <dbReference type="Proteomes" id="UP000255082"/>
    </source>
</evidence>
<dbReference type="InterPro" id="IPR036689">
    <property type="entry name" value="ESAT-6-like_sf"/>
</dbReference>
<dbReference type="EMBL" id="UGRU01000001">
    <property type="protein sequence ID" value="SUA41863.1"/>
    <property type="molecule type" value="Genomic_DNA"/>
</dbReference>
<accession>A0A378WNE6</accession>
<name>A0A378WNE6_9NOCA</name>
<dbReference type="SUPFAM" id="SSF140453">
    <property type="entry name" value="EsxAB dimer-like"/>
    <property type="match status" value="1"/>
</dbReference>
<gene>
    <name evidence="1" type="ORF">NCTC13184_01209</name>
</gene>
<dbReference type="Pfam" id="PF06013">
    <property type="entry name" value="WXG100"/>
    <property type="match status" value="1"/>
</dbReference>
<sequence>MADFGSISYNFGGINDGGSQLHTVAKNITSELEDMERKFQAFMSENFGGAGAEAFQQVQVNWSQQSNEMSAALAQLGVKTVNAGEAMQGADILAAKIIGG</sequence>
<dbReference type="Gene3D" id="1.10.287.1060">
    <property type="entry name" value="ESAT-6-like"/>
    <property type="match status" value="1"/>
</dbReference>
<protein>
    <submittedName>
        <fullName evidence="1">Uncharacterized protein conserved in bacteria</fullName>
    </submittedName>
</protein>
<proteinExistence type="predicted"/>
<organism evidence="1 2">
    <name type="scientific">Nocardia africana</name>
    <dbReference type="NCBI Taxonomy" id="134964"/>
    <lineage>
        <taxon>Bacteria</taxon>
        <taxon>Bacillati</taxon>
        <taxon>Actinomycetota</taxon>
        <taxon>Actinomycetes</taxon>
        <taxon>Mycobacteriales</taxon>
        <taxon>Nocardiaceae</taxon>
        <taxon>Nocardia</taxon>
    </lineage>
</organism>
<dbReference type="RefSeq" id="WP_036498258.1">
    <property type="nucleotide sequence ID" value="NZ_JAJFOE010000001.1"/>
</dbReference>
<dbReference type="InterPro" id="IPR010310">
    <property type="entry name" value="T7SS_ESAT-6-like"/>
</dbReference>
<reference evidence="1 2" key="1">
    <citation type="submission" date="2018-06" db="EMBL/GenBank/DDBJ databases">
        <authorList>
            <consortium name="Pathogen Informatics"/>
            <person name="Doyle S."/>
        </authorList>
    </citation>
    <scope>NUCLEOTIDE SEQUENCE [LARGE SCALE GENOMIC DNA]</scope>
    <source>
        <strain evidence="1 2">NCTC13184</strain>
    </source>
</reference>